<dbReference type="PANTHER" id="PTHR43695">
    <property type="entry name" value="PUTATIVE (AFU_ORTHOLOGUE AFUA_2G17250)-RELATED"/>
    <property type="match status" value="1"/>
</dbReference>
<dbReference type="InterPro" id="IPR036514">
    <property type="entry name" value="SGNH_hydro_sf"/>
</dbReference>
<dbReference type="KEGG" id="crw:CROST_027200"/>
<evidence type="ECO:0000256" key="2">
    <source>
        <dbReference type="ARBA" id="ARBA00022801"/>
    </source>
</evidence>
<dbReference type="CDD" id="cd01821">
    <property type="entry name" value="Rhamnogalacturan_acetylesterase_like"/>
    <property type="match status" value="1"/>
</dbReference>
<sequence length="231" mass="26286">MHTNSITKTISIFLAGDSTVANYPANEAPMAGWGQLIGKYFKENIIIRNYALPGRSSKSFIDEGVLDKILKEIKENDYLLIQFGHNDEKKYDPSRYSNPDNSYKEYLKQYINGARQHGAIPILITPVSRRTFDKNNNIECSHGKYPDSMKDLANTEQVTLIDLTRISKNYFESLGAEKTKNIFLHLKPGENKNYINGVNDNTHFHENGANEIAHLIVKELKSDSTLNKFIL</sequence>
<name>A0A1S8LKU0_9CLOT</name>
<dbReference type="Gene3D" id="3.40.50.1110">
    <property type="entry name" value="SGNH hydrolase"/>
    <property type="match status" value="1"/>
</dbReference>
<comment type="similarity">
    <text evidence="1">Belongs to the 'GDSL' lipolytic enzyme family.</text>
</comment>
<dbReference type="SUPFAM" id="SSF52266">
    <property type="entry name" value="SGNH hydrolase"/>
    <property type="match status" value="1"/>
</dbReference>
<reference evidence="3 4" key="1">
    <citation type="submission" date="2022-04" db="EMBL/GenBank/DDBJ databases">
        <title>Genome sequence of C. roseum typestrain.</title>
        <authorList>
            <person name="Poehlein A."/>
            <person name="Schoch T."/>
            <person name="Duerre P."/>
            <person name="Daniel R."/>
        </authorList>
    </citation>
    <scope>NUCLEOTIDE SEQUENCE [LARGE SCALE GENOMIC DNA]</scope>
    <source>
        <strain evidence="3 4">DSM 7320</strain>
    </source>
</reference>
<evidence type="ECO:0000313" key="4">
    <source>
        <dbReference type="Proteomes" id="UP000190951"/>
    </source>
</evidence>
<dbReference type="STRING" id="84029.CROST_05190"/>
<dbReference type="EMBL" id="CP096983">
    <property type="protein sequence ID" value="URZ12003.1"/>
    <property type="molecule type" value="Genomic_DNA"/>
</dbReference>
<dbReference type="Pfam" id="PF00657">
    <property type="entry name" value="Lipase_GDSL"/>
    <property type="match status" value="1"/>
</dbReference>
<keyword evidence="2 3" id="KW-0378">Hydrolase</keyword>
<proteinExistence type="inferred from homology"/>
<dbReference type="InterPro" id="IPR001087">
    <property type="entry name" value="GDSL"/>
</dbReference>
<gene>
    <name evidence="3" type="primary">rhgT_2</name>
    <name evidence="3" type="ORF">CROST_027200</name>
</gene>
<dbReference type="InterPro" id="IPR037459">
    <property type="entry name" value="RhgT-like"/>
</dbReference>
<accession>A0A1S8LKU0</accession>
<keyword evidence="4" id="KW-1185">Reference proteome</keyword>
<protein>
    <submittedName>
        <fullName evidence="3">Rhamnogalacturonan acetylesterase RhgT</fullName>
        <ecNumber evidence="3">3.1.1.-</ecNumber>
    </submittedName>
</protein>
<dbReference type="AlphaFoldDB" id="A0A1S8LKU0"/>
<evidence type="ECO:0000313" key="3">
    <source>
        <dbReference type="EMBL" id="URZ12003.1"/>
    </source>
</evidence>
<dbReference type="Proteomes" id="UP000190951">
    <property type="component" value="Chromosome"/>
</dbReference>
<dbReference type="GO" id="GO:0016788">
    <property type="term" value="F:hydrolase activity, acting on ester bonds"/>
    <property type="evidence" value="ECO:0007669"/>
    <property type="project" value="InterPro"/>
</dbReference>
<organism evidence="3 4">
    <name type="scientific">Clostridium felsineum</name>
    <dbReference type="NCBI Taxonomy" id="36839"/>
    <lineage>
        <taxon>Bacteria</taxon>
        <taxon>Bacillati</taxon>
        <taxon>Bacillota</taxon>
        <taxon>Clostridia</taxon>
        <taxon>Eubacteriales</taxon>
        <taxon>Clostridiaceae</taxon>
        <taxon>Clostridium</taxon>
    </lineage>
</organism>
<dbReference type="EC" id="3.1.1.-" evidence="3"/>
<dbReference type="PANTHER" id="PTHR43695:SF1">
    <property type="entry name" value="RHAMNOGALACTURONAN ACETYLESTERASE"/>
    <property type="match status" value="1"/>
</dbReference>
<dbReference type="RefSeq" id="WP_077834239.1">
    <property type="nucleotide sequence ID" value="NZ_CP096983.1"/>
</dbReference>
<evidence type="ECO:0000256" key="1">
    <source>
        <dbReference type="ARBA" id="ARBA00008668"/>
    </source>
</evidence>